<name>A8FZT2_SHESH</name>
<dbReference type="InterPro" id="IPR015032">
    <property type="entry name" value="ThsB__TIR-like_domain"/>
</dbReference>
<accession>A8FZT2</accession>
<reference evidence="2 3" key="1">
    <citation type="submission" date="2007-08" db="EMBL/GenBank/DDBJ databases">
        <title>Complete sequence of Shewanella sediminis HAW-EB3.</title>
        <authorList>
            <consortium name="US DOE Joint Genome Institute"/>
            <person name="Copeland A."/>
            <person name="Lucas S."/>
            <person name="Lapidus A."/>
            <person name="Barry K."/>
            <person name="Glavina del Rio T."/>
            <person name="Dalin E."/>
            <person name="Tice H."/>
            <person name="Pitluck S."/>
            <person name="Chertkov O."/>
            <person name="Brettin T."/>
            <person name="Bruce D."/>
            <person name="Detter J.C."/>
            <person name="Han C."/>
            <person name="Schmutz J."/>
            <person name="Larimer F."/>
            <person name="Land M."/>
            <person name="Hauser L."/>
            <person name="Kyrpides N."/>
            <person name="Kim E."/>
            <person name="Zhao J.-S."/>
            <person name="Richardson P."/>
        </authorList>
    </citation>
    <scope>NUCLEOTIDE SEQUENCE [LARGE SCALE GENOMIC DNA]</scope>
    <source>
        <strain evidence="2 3">HAW-EB3</strain>
    </source>
</reference>
<evidence type="ECO:0000313" key="3">
    <source>
        <dbReference type="Proteomes" id="UP000002015"/>
    </source>
</evidence>
<proteinExistence type="predicted"/>
<dbReference type="eggNOG" id="ENOG5032BPX">
    <property type="taxonomic scope" value="Bacteria"/>
</dbReference>
<evidence type="ECO:0000259" key="1">
    <source>
        <dbReference type="Pfam" id="PF08937"/>
    </source>
</evidence>
<evidence type="ECO:0000313" key="2">
    <source>
        <dbReference type="EMBL" id="ABV38355.1"/>
    </source>
</evidence>
<dbReference type="Gene3D" id="3.40.50.9200">
    <property type="entry name" value="Hypothetical protein MTH538"/>
    <property type="match status" value="1"/>
</dbReference>
<sequence length="142" mass="16163">MSTRQIHVFISHAWSHSGHYDTLSEWIFNENWSVGQASLDFRDFSVPKDNPIHDADDDDQLQAALFNQIARSHIIVIPMGMYANYSKWIKKEIDGAGLYSKPILAVNPWGQERSSSVVGDAADKKVGWNKKTVINGIWELYK</sequence>
<keyword evidence="3" id="KW-1185">Reference proteome</keyword>
<dbReference type="RefSeq" id="WP_012144085.1">
    <property type="nucleotide sequence ID" value="NC_009831.1"/>
</dbReference>
<organism evidence="2 3">
    <name type="scientific">Shewanella sediminis (strain HAW-EB3)</name>
    <dbReference type="NCBI Taxonomy" id="425104"/>
    <lineage>
        <taxon>Bacteria</taxon>
        <taxon>Pseudomonadati</taxon>
        <taxon>Pseudomonadota</taxon>
        <taxon>Gammaproteobacteria</taxon>
        <taxon>Alteromonadales</taxon>
        <taxon>Shewanellaceae</taxon>
        <taxon>Shewanella</taxon>
    </lineage>
</organism>
<dbReference type="KEGG" id="sse:Ssed_3751"/>
<dbReference type="AlphaFoldDB" id="A8FZT2"/>
<feature type="domain" description="Thoeris protein ThsB TIR-like" evidence="1">
    <location>
        <begin position="9"/>
        <end position="112"/>
    </location>
</feature>
<dbReference type="SUPFAM" id="SSF52206">
    <property type="entry name" value="Hypothetical protein MTH538"/>
    <property type="match status" value="1"/>
</dbReference>
<dbReference type="EMBL" id="CP000821">
    <property type="protein sequence ID" value="ABV38355.1"/>
    <property type="molecule type" value="Genomic_DNA"/>
</dbReference>
<protein>
    <submittedName>
        <fullName evidence="2">Nuclease</fullName>
    </submittedName>
</protein>
<dbReference type="OrthoDB" id="9811746at2"/>
<dbReference type="InterPro" id="IPR036490">
    <property type="entry name" value="ThsB_TIR-like_sf"/>
</dbReference>
<dbReference type="STRING" id="425104.Ssed_3751"/>
<dbReference type="Pfam" id="PF08937">
    <property type="entry name" value="ThsB_TIR"/>
    <property type="match status" value="1"/>
</dbReference>
<dbReference type="Proteomes" id="UP000002015">
    <property type="component" value="Chromosome"/>
</dbReference>
<gene>
    <name evidence="2" type="ordered locus">Ssed_3751</name>
</gene>
<dbReference type="HOGENOM" id="CLU_140379_1_0_6"/>